<evidence type="ECO:0000313" key="2">
    <source>
        <dbReference type="Proteomes" id="UP001195769"/>
    </source>
</evidence>
<dbReference type="InterPro" id="IPR040521">
    <property type="entry name" value="KDZ"/>
</dbReference>
<dbReference type="GeneID" id="64658712"/>
<dbReference type="Pfam" id="PF18758">
    <property type="entry name" value="KDZ"/>
    <property type="match status" value="1"/>
</dbReference>
<dbReference type="AlphaFoldDB" id="A0AAD4E4J5"/>
<gene>
    <name evidence="1" type="ORF">F5891DRAFT_1129602</name>
</gene>
<dbReference type="EMBL" id="JABBWK010000041">
    <property type="protein sequence ID" value="KAG1898188.1"/>
    <property type="molecule type" value="Genomic_DNA"/>
</dbReference>
<comment type="caution">
    <text evidence="1">The sequence shown here is derived from an EMBL/GenBank/DDBJ whole genome shotgun (WGS) entry which is preliminary data.</text>
</comment>
<name>A0AAD4E4J5_9AGAM</name>
<protein>
    <submittedName>
        <fullName evidence="1">Uncharacterized protein</fullName>
    </submittedName>
</protein>
<reference evidence="1" key="1">
    <citation type="journal article" date="2020" name="New Phytol.">
        <title>Comparative genomics reveals dynamic genome evolution in host specialist ectomycorrhizal fungi.</title>
        <authorList>
            <person name="Lofgren L.A."/>
            <person name="Nguyen N.H."/>
            <person name="Vilgalys R."/>
            <person name="Ruytinx J."/>
            <person name="Liao H.L."/>
            <person name="Branco S."/>
            <person name="Kuo A."/>
            <person name="LaButti K."/>
            <person name="Lipzen A."/>
            <person name="Andreopoulos W."/>
            <person name="Pangilinan J."/>
            <person name="Riley R."/>
            <person name="Hundley H."/>
            <person name="Na H."/>
            <person name="Barry K."/>
            <person name="Grigoriev I.V."/>
            <person name="Stajich J.E."/>
            <person name="Kennedy P.G."/>
        </authorList>
    </citation>
    <scope>NUCLEOTIDE SEQUENCE</scope>
    <source>
        <strain evidence="1">FC203</strain>
    </source>
</reference>
<evidence type="ECO:0000313" key="1">
    <source>
        <dbReference type="EMBL" id="KAG1898188.1"/>
    </source>
</evidence>
<proteinExistence type="predicted"/>
<keyword evidence="2" id="KW-1185">Reference proteome</keyword>
<sequence length="180" mass="20418">MDGNFKAEHLHLTNPDYEVWLIDGLRFLAVATDSMQRSECNNHRAVNQANASRHKLEATSIGGCVCTRHRCFVPHSMVYFQKGERQMNMDYVLCNALGYNTEGLETALTFYDMNCQYNKYLLHGVKESPYLAIPFGMEIIPGIGLWHVHGHQDQCYAYSFVGNTKKPSKVLPRAAKPSTN</sequence>
<accession>A0AAD4E4J5</accession>
<dbReference type="RefSeq" id="XP_041223764.1">
    <property type="nucleotide sequence ID" value="XM_041364414.1"/>
</dbReference>
<organism evidence="1 2">
    <name type="scientific">Suillus fuscotomentosus</name>
    <dbReference type="NCBI Taxonomy" id="1912939"/>
    <lineage>
        <taxon>Eukaryota</taxon>
        <taxon>Fungi</taxon>
        <taxon>Dikarya</taxon>
        <taxon>Basidiomycota</taxon>
        <taxon>Agaricomycotina</taxon>
        <taxon>Agaricomycetes</taxon>
        <taxon>Agaricomycetidae</taxon>
        <taxon>Boletales</taxon>
        <taxon>Suillineae</taxon>
        <taxon>Suillaceae</taxon>
        <taxon>Suillus</taxon>
    </lineage>
</organism>
<dbReference type="Proteomes" id="UP001195769">
    <property type="component" value="Unassembled WGS sequence"/>
</dbReference>